<name>A0AAD6TPR3_9AGAR</name>
<feature type="compositionally biased region" description="Basic and acidic residues" evidence="1">
    <location>
        <begin position="377"/>
        <end position="387"/>
    </location>
</feature>
<proteinExistence type="predicted"/>
<keyword evidence="4" id="KW-1185">Reference proteome</keyword>
<reference evidence="3" key="1">
    <citation type="submission" date="2023-03" db="EMBL/GenBank/DDBJ databases">
        <title>Massive genome expansion in bonnet fungi (Mycena s.s.) driven by repeated elements and novel gene families across ecological guilds.</title>
        <authorList>
            <consortium name="Lawrence Berkeley National Laboratory"/>
            <person name="Harder C.B."/>
            <person name="Miyauchi S."/>
            <person name="Viragh M."/>
            <person name="Kuo A."/>
            <person name="Thoen E."/>
            <person name="Andreopoulos B."/>
            <person name="Lu D."/>
            <person name="Skrede I."/>
            <person name="Drula E."/>
            <person name="Henrissat B."/>
            <person name="Morin E."/>
            <person name="Kohler A."/>
            <person name="Barry K."/>
            <person name="LaButti K."/>
            <person name="Morin E."/>
            <person name="Salamov A."/>
            <person name="Lipzen A."/>
            <person name="Mereny Z."/>
            <person name="Hegedus B."/>
            <person name="Baldrian P."/>
            <person name="Stursova M."/>
            <person name="Weitz H."/>
            <person name="Taylor A."/>
            <person name="Grigoriev I.V."/>
            <person name="Nagy L.G."/>
            <person name="Martin F."/>
            <person name="Kauserud H."/>
        </authorList>
    </citation>
    <scope>NUCLEOTIDE SEQUENCE</scope>
    <source>
        <strain evidence="3">CBHHK173m</strain>
    </source>
</reference>
<evidence type="ECO:0000313" key="4">
    <source>
        <dbReference type="Proteomes" id="UP001222325"/>
    </source>
</evidence>
<dbReference type="Pfam" id="PF14474">
    <property type="entry name" value="RTC4"/>
    <property type="match status" value="1"/>
</dbReference>
<evidence type="ECO:0000259" key="2">
    <source>
        <dbReference type="Pfam" id="PF14474"/>
    </source>
</evidence>
<protein>
    <recommendedName>
        <fullName evidence="2">Restriction of telomere capping protein 4 C-terminal domain-containing protein</fullName>
    </recommendedName>
</protein>
<accession>A0AAD6TPR3</accession>
<feature type="compositionally biased region" description="Basic residues" evidence="1">
    <location>
        <begin position="363"/>
        <end position="376"/>
    </location>
</feature>
<organism evidence="3 4">
    <name type="scientific">Mycena belliarum</name>
    <dbReference type="NCBI Taxonomy" id="1033014"/>
    <lineage>
        <taxon>Eukaryota</taxon>
        <taxon>Fungi</taxon>
        <taxon>Dikarya</taxon>
        <taxon>Basidiomycota</taxon>
        <taxon>Agaricomycotina</taxon>
        <taxon>Agaricomycetes</taxon>
        <taxon>Agaricomycetidae</taxon>
        <taxon>Agaricales</taxon>
        <taxon>Marasmiineae</taxon>
        <taxon>Mycenaceae</taxon>
        <taxon>Mycena</taxon>
    </lineage>
</organism>
<feature type="compositionally biased region" description="Polar residues" evidence="1">
    <location>
        <begin position="59"/>
        <end position="73"/>
    </location>
</feature>
<evidence type="ECO:0000256" key="1">
    <source>
        <dbReference type="SAM" id="MobiDB-lite"/>
    </source>
</evidence>
<evidence type="ECO:0000313" key="3">
    <source>
        <dbReference type="EMBL" id="KAJ7068873.1"/>
    </source>
</evidence>
<feature type="region of interest" description="Disordered" evidence="1">
    <location>
        <begin position="13"/>
        <end position="73"/>
    </location>
</feature>
<comment type="caution">
    <text evidence="3">The sequence shown here is derived from an EMBL/GenBank/DDBJ whole genome shotgun (WGS) entry which is preliminary data.</text>
</comment>
<dbReference type="InterPro" id="IPR028094">
    <property type="entry name" value="RTC4_C"/>
</dbReference>
<dbReference type="EMBL" id="JARJCN010000147">
    <property type="protein sequence ID" value="KAJ7068873.1"/>
    <property type="molecule type" value="Genomic_DNA"/>
</dbReference>
<gene>
    <name evidence="3" type="ORF">B0H15DRAFT_807387</name>
</gene>
<dbReference type="AlphaFoldDB" id="A0AAD6TPR3"/>
<feature type="domain" description="Restriction of telomere capping protein 4 C-terminal" evidence="2">
    <location>
        <begin position="170"/>
        <end position="277"/>
    </location>
</feature>
<sequence>MLVLTRVLQIAPTAAKRKKAEEDDSEVDTSPPKKKVSQSMIWLQADGEKANGDAGKWAQDTSDGSEQGSSQSCLDTGIFNEEICERIVWDNRIRSLRKLGRARGWPISFDFSYLVVQVLRRADDITELITDSIALENAYAWDDFLQSIDYRIFAFGAQYSRSKKGFEYADVHARCGYLGPQGTRLLGSTLCRIIAHNYSELKAKLRQSLAQITIKNYRKFDQDTRTDTSEPILSMDLFIEYILVPAVAIWLIAEDMDTSFADAREIKDASHDFGDMFHWDLEDDAIVALDAANDAASETAPPTPQVPVIDPPRNVAHFRWAPSENELEPTNTKPPKVKRKPSIQTTEVHESVELTLQDFPARSKSKAKPKKQPPTRKPKEAKRAAKPKIERVPVSRCLILAISTNKGAESSSWHSGPVAGGLNTEGSPTAFASTLDPDNPIFTRCWALPLHMSVHEVTLRSWASGGPDLTTGYGNMRSNFGAEARSDVGMAGGQRLRAHDLARHGRAMGFAGRDAVKDLPDGNLNTVDAFPAMPLFPALGHALLEPRLCYKAVGFYPTTGAEQQHHGALITRKLQALAAVHPFTQQARRRPHALPPPRLMPPILQLDVAFPAAPAVHAALAALETATTRDASTGGVLTLHPAPPSYETLGLPGACLPLGGHVVTHNPPCRILVPNYHAEPDATSSANHLGLHQLRDAAHEDGSSLSASATALAARTHGRRCPLHHEIACGGKCKSARAMLKRKENVLGLALLALAAYQRAFVL</sequence>
<feature type="region of interest" description="Disordered" evidence="1">
    <location>
        <begin position="320"/>
        <end position="387"/>
    </location>
</feature>
<dbReference type="Proteomes" id="UP001222325">
    <property type="component" value="Unassembled WGS sequence"/>
</dbReference>